<protein>
    <submittedName>
        <fullName evidence="1">Uncharacterized protein</fullName>
    </submittedName>
</protein>
<comment type="caution">
    <text evidence="1">The sequence shown here is derived from an EMBL/GenBank/DDBJ whole genome shotgun (WGS) entry which is preliminary data.</text>
</comment>
<dbReference type="EMBL" id="JAHUTJ010057825">
    <property type="protein sequence ID" value="MED6286617.1"/>
    <property type="molecule type" value="Genomic_DNA"/>
</dbReference>
<dbReference type="Proteomes" id="UP001352852">
    <property type="component" value="Unassembled WGS sequence"/>
</dbReference>
<reference evidence="1 2" key="1">
    <citation type="submission" date="2021-06" db="EMBL/GenBank/DDBJ databases">
        <authorList>
            <person name="Palmer J.M."/>
        </authorList>
    </citation>
    <scope>NUCLEOTIDE SEQUENCE [LARGE SCALE GENOMIC DNA]</scope>
    <source>
        <strain evidence="1 2">CL_MEX2019</strain>
        <tissue evidence="1">Muscle</tissue>
    </source>
</reference>
<evidence type="ECO:0000313" key="1">
    <source>
        <dbReference type="EMBL" id="MED6286617.1"/>
    </source>
</evidence>
<evidence type="ECO:0000313" key="2">
    <source>
        <dbReference type="Proteomes" id="UP001352852"/>
    </source>
</evidence>
<name>A0ABU7EHA7_9TELE</name>
<gene>
    <name evidence="1" type="ORF">CHARACLAT_007875</name>
</gene>
<proteinExistence type="predicted"/>
<keyword evidence="2" id="KW-1185">Reference proteome</keyword>
<accession>A0ABU7EHA7</accession>
<sequence>MWSSPTRESCFTISAPLLLSSWSETFLEEVNNRPRVPPAESDFFHGDLTSERTSASPAKLHLAWLYVYL</sequence>
<organism evidence="1 2">
    <name type="scientific">Characodon lateralis</name>
    <dbReference type="NCBI Taxonomy" id="208331"/>
    <lineage>
        <taxon>Eukaryota</taxon>
        <taxon>Metazoa</taxon>
        <taxon>Chordata</taxon>
        <taxon>Craniata</taxon>
        <taxon>Vertebrata</taxon>
        <taxon>Euteleostomi</taxon>
        <taxon>Actinopterygii</taxon>
        <taxon>Neopterygii</taxon>
        <taxon>Teleostei</taxon>
        <taxon>Neoteleostei</taxon>
        <taxon>Acanthomorphata</taxon>
        <taxon>Ovalentaria</taxon>
        <taxon>Atherinomorphae</taxon>
        <taxon>Cyprinodontiformes</taxon>
        <taxon>Goodeidae</taxon>
        <taxon>Characodon</taxon>
    </lineage>
</organism>